<dbReference type="AlphaFoldDB" id="A0A1F5ZRN1"/>
<dbReference type="Proteomes" id="UP000177383">
    <property type="component" value="Unassembled WGS sequence"/>
</dbReference>
<evidence type="ECO:0000313" key="2">
    <source>
        <dbReference type="Proteomes" id="UP000177383"/>
    </source>
</evidence>
<reference evidence="1 2" key="1">
    <citation type="journal article" date="2016" name="Nat. Commun.">
        <title>Thousands of microbial genomes shed light on interconnected biogeochemical processes in an aquifer system.</title>
        <authorList>
            <person name="Anantharaman K."/>
            <person name="Brown C.T."/>
            <person name="Hug L.A."/>
            <person name="Sharon I."/>
            <person name="Castelle C.J."/>
            <person name="Probst A.J."/>
            <person name="Thomas B.C."/>
            <person name="Singh A."/>
            <person name="Wilkins M.J."/>
            <person name="Karaoz U."/>
            <person name="Brodie E.L."/>
            <person name="Williams K.H."/>
            <person name="Hubbard S.S."/>
            <person name="Banfield J.F."/>
        </authorList>
    </citation>
    <scope>NUCLEOTIDE SEQUENCE [LARGE SCALE GENOMIC DNA]</scope>
</reference>
<organism evidence="1 2">
    <name type="scientific">Candidatus Gottesmanbacteria bacterium RIFCSPHIGHO2_01_FULL_39_10</name>
    <dbReference type="NCBI Taxonomy" id="1798375"/>
    <lineage>
        <taxon>Bacteria</taxon>
        <taxon>Candidatus Gottesmaniibacteriota</taxon>
    </lineage>
</organism>
<gene>
    <name evidence="1" type="ORF">A2773_04015</name>
</gene>
<comment type="caution">
    <text evidence="1">The sequence shown here is derived from an EMBL/GenBank/DDBJ whole genome shotgun (WGS) entry which is preliminary data.</text>
</comment>
<evidence type="ECO:0000313" key="1">
    <source>
        <dbReference type="EMBL" id="OGG14752.1"/>
    </source>
</evidence>
<accession>A0A1F5ZRN1</accession>
<dbReference type="STRING" id="1798375.A2773_04015"/>
<sequence>MSETINEKVSVVTIYNKNGTILPWKVKWKNRIYNTIKIGFHHQLRQGRKLLHIFSILTDSNISFKLTLDSETLHWMLSEVVDGSYS</sequence>
<protein>
    <submittedName>
        <fullName evidence="1">Uncharacterized protein</fullName>
    </submittedName>
</protein>
<proteinExistence type="predicted"/>
<dbReference type="EMBL" id="MFJE01000012">
    <property type="protein sequence ID" value="OGG14752.1"/>
    <property type="molecule type" value="Genomic_DNA"/>
</dbReference>
<name>A0A1F5ZRN1_9BACT</name>